<evidence type="ECO:0000256" key="1">
    <source>
        <dbReference type="ARBA" id="ARBA00023125"/>
    </source>
</evidence>
<accession>A0A9P7JHP9</accession>
<feature type="compositionally biased region" description="Basic residues" evidence="4">
    <location>
        <begin position="184"/>
        <end position="196"/>
    </location>
</feature>
<evidence type="ECO:0000259" key="5">
    <source>
        <dbReference type="PROSITE" id="PS50118"/>
    </source>
</evidence>
<dbReference type="Pfam" id="PF00505">
    <property type="entry name" value="HMG_box"/>
    <property type="match status" value="1"/>
</dbReference>
<reference evidence="6" key="1">
    <citation type="journal article" date="2020" name="New Phytol.">
        <title>Comparative genomics reveals dynamic genome evolution in host specialist ectomycorrhizal fungi.</title>
        <authorList>
            <person name="Lofgren L.A."/>
            <person name="Nguyen N.H."/>
            <person name="Vilgalys R."/>
            <person name="Ruytinx J."/>
            <person name="Liao H.L."/>
            <person name="Branco S."/>
            <person name="Kuo A."/>
            <person name="LaButti K."/>
            <person name="Lipzen A."/>
            <person name="Andreopoulos W."/>
            <person name="Pangilinan J."/>
            <person name="Riley R."/>
            <person name="Hundley H."/>
            <person name="Na H."/>
            <person name="Barry K."/>
            <person name="Grigoriev I.V."/>
            <person name="Stajich J.E."/>
            <person name="Kennedy P.G."/>
        </authorList>
    </citation>
    <scope>NUCLEOTIDE SEQUENCE</scope>
    <source>
        <strain evidence="6">MN1</strain>
    </source>
</reference>
<feature type="DNA-binding region" description="HMG box" evidence="3">
    <location>
        <begin position="94"/>
        <end position="163"/>
    </location>
</feature>
<protein>
    <recommendedName>
        <fullName evidence="5">HMG box domain-containing protein</fullName>
    </recommendedName>
</protein>
<dbReference type="PANTHER" id="PTHR45789:SF2">
    <property type="entry name" value="FI18025P1"/>
    <property type="match status" value="1"/>
</dbReference>
<keyword evidence="2 3" id="KW-0539">Nucleus</keyword>
<organism evidence="6 7">
    <name type="scientific">Suillus subaureus</name>
    <dbReference type="NCBI Taxonomy" id="48587"/>
    <lineage>
        <taxon>Eukaryota</taxon>
        <taxon>Fungi</taxon>
        <taxon>Dikarya</taxon>
        <taxon>Basidiomycota</taxon>
        <taxon>Agaricomycotina</taxon>
        <taxon>Agaricomycetes</taxon>
        <taxon>Agaricomycetidae</taxon>
        <taxon>Boletales</taxon>
        <taxon>Suillineae</taxon>
        <taxon>Suillaceae</taxon>
        <taxon>Suillus</taxon>
    </lineage>
</organism>
<dbReference type="GeneID" id="64633415"/>
<feature type="region of interest" description="Disordered" evidence="4">
    <location>
        <begin position="1"/>
        <end position="26"/>
    </location>
</feature>
<dbReference type="RefSeq" id="XP_041197811.1">
    <property type="nucleotide sequence ID" value="XM_041339399.1"/>
</dbReference>
<dbReference type="AlphaFoldDB" id="A0A9P7JHP9"/>
<evidence type="ECO:0000256" key="3">
    <source>
        <dbReference type="PROSITE-ProRule" id="PRU00267"/>
    </source>
</evidence>
<dbReference type="GO" id="GO:0000981">
    <property type="term" value="F:DNA-binding transcription factor activity, RNA polymerase II-specific"/>
    <property type="evidence" value="ECO:0007669"/>
    <property type="project" value="TreeGrafter"/>
</dbReference>
<keyword evidence="1 3" id="KW-0238">DNA-binding</keyword>
<dbReference type="GO" id="GO:0000978">
    <property type="term" value="F:RNA polymerase II cis-regulatory region sequence-specific DNA binding"/>
    <property type="evidence" value="ECO:0007669"/>
    <property type="project" value="TreeGrafter"/>
</dbReference>
<proteinExistence type="predicted"/>
<dbReference type="Proteomes" id="UP000807769">
    <property type="component" value="Unassembled WGS sequence"/>
</dbReference>
<dbReference type="PROSITE" id="PS50118">
    <property type="entry name" value="HMG_BOX_2"/>
    <property type="match status" value="1"/>
</dbReference>
<feature type="compositionally biased region" description="Basic and acidic residues" evidence="4">
    <location>
        <begin position="1"/>
        <end position="10"/>
    </location>
</feature>
<dbReference type="EMBL" id="JABBWG010000004">
    <property type="protein sequence ID" value="KAG1823751.1"/>
    <property type="molecule type" value="Genomic_DNA"/>
</dbReference>
<feature type="compositionally biased region" description="Basic and acidic residues" evidence="4">
    <location>
        <begin position="197"/>
        <end position="209"/>
    </location>
</feature>
<evidence type="ECO:0000256" key="4">
    <source>
        <dbReference type="SAM" id="MobiDB-lite"/>
    </source>
</evidence>
<dbReference type="SUPFAM" id="SSF47095">
    <property type="entry name" value="HMG-box"/>
    <property type="match status" value="1"/>
</dbReference>
<feature type="region of interest" description="Disordered" evidence="4">
    <location>
        <begin position="175"/>
        <end position="209"/>
    </location>
</feature>
<comment type="caution">
    <text evidence="6">The sequence shown here is derived from an EMBL/GenBank/DDBJ whole genome shotgun (WGS) entry which is preliminary data.</text>
</comment>
<dbReference type="Gene3D" id="1.10.30.10">
    <property type="entry name" value="High mobility group box domain"/>
    <property type="match status" value="1"/>
</dbReference>
<dbReference type="SMART" id="SM00398">
    <property type="entry name" value="HMG"/>
    <property type="match status" value="1"/>
</dbReference>
<feature type="domain" description="HMG box" evidence="5">
    <location>
        <begin position="94"/>
        <end position="163"/>
    </location>
</feature>
<dbReference type="InterPro" id="IPR051356">
    <property type="entry name" value="SOX/SOX-like_TF"/>
</dbReference>
<dbReference type="PANTHER" id="PTHR45789">
    <property type="entry name" value="FI18025P1"/>
    <property type="match status" value="1"/>
</dbReference>
<dbReference type="InterPro" id="IPR036910">
    <property type="entry name" value="HMG_box_dom_sf"/>
</dbReference>
<gene>
    <name evidence="6" type="ORF">BJ212DRAFT_1476623</name>
</gene>
<keyword evidence="7" id="KW-1185">Reference proteome</keyword>
<evidence type="ECO:0000256" key="2">
    <source>
        <dbReference type="ARBA" id="ARBA00023242"/>
    </source>
</evidence>
<dbReference type="InterPro" id="IPR009071">
    <property type="entry name" value="HMG_box_dom"/>
</dbReference>
<sequence length="558" mass="61190">MPAIREHDIYPNDVEDDDGMPPLVDNPNTSMSFTFFTDMTPITAFSVDPTALCENAWDNPASTSPVEFTDSLDYPATQTADRVSHGKKRDASYIPRPPNAFILFRSSFIRSQQVPEKVEGNHSTLSKIIGKYWKTLPREEREVWEAKALVAQAEHRKRYPDWRFRPGANALAKLKVKDGPGIANRKRSTQSTKKGRGNAESKKKNKSKDERCSMIADLLVEGKTGAELESALRNWENGISREVEVGKGAVGREGEHDHEGSDEGNWGGVFPTTNHFQMESVQFSQDLYHTGHVTQVNTDGCDHPAMSQPRCKTPHDDRFKVPLTAMFKRSLSAPARRFASPSDALGHNRNDSLTSNLTDVLSDTASSPPSVCTPSAFPSEQCEDPSVAVYGDSMGHLSPLVLPSGLGDDYPARWNDPYNLLGAQSPVGSLSDCPGLSYGHSPSVSPVDVSFGNYTFPSPTLAALTATKPENISAGLDYPVSYDTQCYSSYSALKGWADGQCASFNTSPEGFVPQVFVNQYASTSAIYEWSPLDDTIRGSHAPQLHNTFESSYFNGFGF</sequence>
<dbReference type="GO" id="GO:0005634">
    <property type="term" value="C:nucleus"/>
    <property type="evidence" value="ECO:0007669"/>
    <property type="project" value="UniProtKB-UniRule"/>
</dbReference>
<name>A0A9P7JHP9_9AGAM</name>
<evidence type="ECO:0000313" key="6">
    <source>
        <dbReference type="EMBL" id="KAG1823751.1"/>
    </source>
</evidence>
<evidence type="ECO:0000313" key="7">
    <source>
        <dbReference type="Proteomes" id="UP000807769"/>
    </source>
</evidence>
<dbReference type="OrthoDB" id="6247875at2759"/>
<dbReference type="CDD" id="cd01389">
    <property type="entry name" value="HMG-box_ROX1-like"/>
    <property type="match status" value="1"/>
</dbReference>